<dbReference type="OrthoDB" id="418142at2759"/>
<name>E2C0D4_HARSA</name>
<evidence type="ECO:0000313" key="2">
    <source>
        <dbReference type="EMBL" id="EFN78593.1"/>
    </source>
</evidence>
<feature type="region of interest" description="Disordered" evidence="1">
    <location>
        <begin position="21"/>
        <end position="56"/>
    </location>
</feature>
<evidence type="ECO:0000256" key="1">
    <source>
        <dbReference type="SAM" id="MobiDB-lite"/>
    </source>
</evidence>
<evidence type="ECO:0000313" key="3">
    <source>
        <dbReference type="Proteomes" id="UP000008237"/>
    </source>
</evidence>
<protein>
    <submittedName>
        <fullName evidence="2">Uncharacterized protein</fullName>
    </submittedName>
</protein>
<dbReference type="InParanoid" id="E2C0D4"/>
<organism evidence="3">
    <name type="scientific">Harpegnathos saltator</name>
    <name type="common">Jerdon's jumping ant</name>
    <dbReference type="NCBI Taxonomy" id="610380"/>
    <lineage>
        <taxon>Eukaryota</taxon>
        <taxon>Metazoa</taxon>
        <taxon>Ecdysozoa</taxon>
        <taxon>Arthropoda</taxon>
        <taxon>Hexapoda</taxon>
        <taxon>Insecta</taxon>
        <taxon>Pterygota</taxon>
        <taxon>Neoptera</taxon>
        <taxon>Endopterygota</taxon>
        <taxon>Hymenoptera</taxon>
        <taxon>Apocrita</taxon>
        <taxon>Aculeata</taxon>
        <taxon>Formicoidea</taxon>
        <taxon>Formicidae</taxon>
        <taxon>Ponerinae</taxon>
        <taxon>Ponerini</taxon>
        <taxon>Harpegnathos</taxon>
    </lineage>
</organism>
<reference evidence="2 3" key="1">
    <citation type="journal article" date="2010" name="Science">
        <title>Genomic comparison of the ants Camponotus floridanus and Harpegnathos saltator.</title>
        <authorList>
            <person name="Bonasio R."/>
            <person name="Zhang G."/>
            <person name="Ye C."/>
            <person name="Mutti N.S."/>
            <person name="Fang X."/>
            <person name="Qin N."/>
            <person name="Donahue G."/>
            <person name="Yang P."/>
            <person name="Li Q."/>
            <person name="Li C."/>
            <person name="Zhang P."/>
            <person name="Huang Z."/>
            <person name="Berger S.L."/>
            <person name="Reinberg D."/>
            <person name="Wang J."/>
            <person name="Liebig J."/>
        </authorList>
    </citation>
    <scope>NUCLEOTIDE SEQUENCE [LARGE SCALE GENOMIC DNA]</scope>
    <source>
        <strain evidence="2 3">R22 G/1</strain>
    </source>
</reference>
<dbReference type="EMBL" id="GL451770">
    <property type="protein sequence ID" value="EFN78593.1"/>
    <property type="molecule type" value="Genomic_DNA"/>
</dbReference>
<keyword evidence="3" id="KW-1185">Reference proteome</keyword>
<dbReference type="AlphaFoldDB" id="E2C0D4"/>
<sequence>MAINDDGQDLLDLMDLRPRDNYGYRDAVSTDDDAAPEDPVRAEQSRLEDPQQNAADSVCCVSRKVAEVSSVSSTSDRLKVGVTDDEKLRVARAVSGKSFLNHSGMFGQRRTIGPLREPPPPPGDWL</sequence>
<gene>
    <name evidence="2" type="ORF">EAI_06261</name>
</gene>
<dbReference type="Proteomes" id="UP000008237">
    <property type="component" value="Unassembled WGS sequence"/>
</dbReference>
<proteinExistence type="predicted"/>
<feature type="compositionally biased region" description="Basic and acidic residues" evidence="1">
    <location>
        <begin position="38"/>
        <end position="49"/>
    </location>
</feature>
<accession>E2C0D4</accession>